<evidence type="ECO:0000256" key="5">
    <source>
        <dbReference type="ARBA" id="ARBA00022475"/>
    </source>
</evidence>
<keyword evidence="16" id="KW-0325">Glycoprotein</keyword>
<sequence>MTYLRELHLADVNISSSLPQSLANLSSLTSLSLYGCILHGEFTSDIFLLPKIQAIDLSYNRELIGFLPKFRFHSSLKILYLRVTNFSGEFPNSMDSLGSLNVLDLSITNLFGELPNSISNLKSLNYLDLSYTKISCELPNSFSNLKSLNYLDLSNTDLSGELPNLIGNLKSLNYLDLGSSNFSGAIPPSVGNLSQLTVLSLSNNNFHGQLPSTLGNLAKLTYLGLDKILYIQEVPSFLRNLTHLEYLSLSQNNFDCGFPIWLTNITKLHSIDFSENKLKGPIPSEISRLLNLSYLDLSYNSLTETIPLVLFTIPSLSTLHLDHNQLTGPLKFQNISSSPLFDLRLSGNKLNELIPRSIANFTKLQWLYLSSINLKGKVELNIFFEIKELQDLDLSGNKVFVSKENINSTVPKFSSLWLSSCNLPEFPTFLEAQNELQTLDLSNNNIEGKIPKWFWNVGKETLGSLNLSFNLLSKFEQPPVVLPWKNMYLLDLSSNMFQESFPIPPLSTNYFFASENNFTGSIPPMICKVHTLEVLDVSNNQLTGQIPQCLLNLSNYLVVLAMRNNYFQGNLSETFINGCSLRTLDLNHNQIEGKIPRSLVKCQMLEVLNLGNNKFNDAFPFWLESLPELKILVLRANGFYGPIWDPCKNFGLSKLHVIDLSNNNFSGKLLSEYFQNWSAILDKNSSQSGYMGDDSNYYKDSMTIVNKGVELKFEKILTIFTAIDLSNNRFCGEIPNSLGNLKALIVLNLSSNNFMSHIPSSLGNLVVLESLDLSRNSLSGEIPQELTNLIFLEYLNLSQNQLSGPIPQGRQFLTFQISSFEGNFGLCGFPLSKKCGNNEIPTSEMRHESSLGEGFCWKVVVIGYACGLGGRCIKGETQAMKPALHALSNAANLRINAEESSLIEKYSKDDLVIREPVAFRGTDWSLMNAYLKEQNVTLDLVRFREYLKEMYKKAKTFTNKEG</sequence>
<evidence type="ECO:0000256" key="9">
    <source>
        <dbReference type="ARBA" id="ARBA00022692"/>
    </source>
</evidence>
<keyword evidence="15" id="KW-0472">Membrane</keyword>
<keyword evidence="21" id="KW-1185">Reference proteome</keyword>
<evidence type="ECO:0000256" key="16">
    <source>
        <dbReference type="ARBA" id="ARBA00023180"/>
    </source>
</evidence>
<reference evidence="20 21" key="1">
    <citation type="journal article" date="2016" name="G3 (Bethesda)">
        <title>First Draft Assembly and Annotation of the Genome of a California Endemic Oak Quercus lobata Nee (Fagaceae).</title>
        <authorList>
            <person name="Sork V.L."/>
            <person name="Fitz-Gibbon S.T."/>
            <person name="Puiu D."/>
            <person name="Crepeau M."/>
            <person name="Gugger P.F."/>
            <person name="Sherman R."/>
            <person name="Stevens K."/>
            <person name="Langley C.H."/>
            <person name="Pellegrini M."/>
            <person name="Salzberg S.L."/>
        </authorList>
    </citation>
    <scope>NUCLEOTIDE SEQUENCE [LARGE SCALE GENOMIC DNA]</scope>
    <source>
        <strain evidence="20 21">cv. SW786</strain>
    </source>
</reference>
<dbReference type="PROSITE" id="PS51450">
    <property type="entry name" value="LRR"/>
    <property type="match status" value="2"/>
</dbReference>
<dbReference type="SUPFAM" id="SSF52058">
    <property type="entry name" value="L domain-like"/>
    <property type="match status" value="2"/>
</dbReference>
<evidence type="ECO:0000313" key="21">
    <source>
        <dbReference type="Proteomes" id="UP000594261"/>
    </source>
</evidence>
<evidence type="ECO:0000256" key="17">
    <source>
        <dbReference type="ARBA" id="ARBA00047899"/>
    </source>
</evidence>
<dbReference type="Gramene" id="QL03p070165:mrna">
    <property type="protein sequence ID" value="QL03p070165:mrna"/>
    <property type="gene ID" value="QL03p070165"/>
</dbReference>
<dbReference type="EC" id="2.7.11.1" evidence="4"/>
<dbReference type="FunFam" id="3.80.10.10:FF:000095">
    <property type="entry name" value="LRR receptor-like serine/threonine-protein kinase GSO1"/>
    <property type="match status" value="1"/>
</dbReference>
<dbReference type="Gene3D" id="3.80.10.10">
    <property type="entry name" value="Ribonuclease Inhibitor"/>
    <property type="match status" value="7"/>
</dbReference>
<dbReference type="SMART" id="SM00369">
    <property type="entry name" value="LRR_TYP"/>
    <property type="match status" value="8"/>
</dbReference>
<evidence type="ECO:0000256" key="4">
    <source>
        <dbReference type="ARBA" id="ARBA00012513"/>
    </source>
</evidence>
<keyword evidence="13" id="KW-0067">ATP-binding</keyword>
<dbReference type="OMA" id="ICYLYLA"/>
<keyword evidence="7" id="KW-0433">Leucine-rich repeat</keyword>
<dbReference type="InterPro" id="IPR003591">
    <property type="entry name" value="Leu-rich_rpt_typical-subtyp"/>
</dbReference>
<evidence type="ECO:0000313" key="20">
    <source>
        <dbReference type="EnsemblPlants" id="QL03p070165:mrna"/>
    </source>
</evidence>
<comment type="catalytic activity">
    <reaction evidence="17">
        <text>L-threonyl-[protein] + ATP = O-phospho-L-threonyl-[protein] + ADP + H(+)</text>
        <dbReference type="Rhea" id="RHEA:46608"/>
        <dbReference type="Rhea" id="RHEA-COMP:11060"/>
        <dbReference type="Rhea" id="RHEA-COMP:11605"/>
        <dbReference type="ChEBI" id="CHEBI:15378"/>
        <dbReference type="ChEBI" id="CHEBI:30013"/>
        <dbReference type="ChEBI" id="CHEBI:30616"/>
        <dbReference type="ChEBI" id="CHEBI:61977"/>
        <dbReference type="ChEBI" id="CHEBI:456216"/>
        <dbReference type="EC" id="2.7.11.1"/>
    </reaction>
</comment>
<accession>A0A7N2LAZ2</accession>
<evidence type="ECO:0000256" key="6">
    <source>
        <dbReference type="ARBA" id="ARBA00022527"/>
    </source>
</evidence>
<dbReference type="PANTHER" id="PTHR48005:SF86">
    <property type="entry name" value="LEUCINE-RICH REPEAT-CONTAINING N-TERMINAL PLANT-TYPE DOMAIN-CONTAINING PROTEIN"/>
    <property type="match status" value="1"/>
</dbReference>
<name>A0A7N2LAZ2_QUELO</name>
<feature type="domain" description="Disease resistance R13L4/SHOC-2-like LRR" evidence="19">
    <location>
        <begin position="68"/>
        <end position="178"/>
    </location>
</feature>
<dbReference type="Pfam" id="PF00560">
    <property type="entry name" value="LRR_1"/>
    <property type="match status" value="10"/>
</dbReference>
<evidence type="ECO:0000256" key="15">
    <source>
        <dbReference type="ARBA" id="ARBA00023136"/>
    </source>
</evidence>
<evidence type="ECO:0000259" key="19">
    <source>
        <dbReference type="Pfam" id="PF23598"/>
    </source>
</evidence>
<evidence type="ECO:0000256" key="14">
    <source>
        <dbReference type="ARBA" id="ARBA00022989"/>
    </source>
</evidence>
<dbReference type="SUPFAM" id="SSF52047">
    <property type="entry name" value="RNI-like"/>
    <property type="match status" value="1"/>
</dbReference>
<evidence type="ECO:0000256" key="18">
    <source>
        <dbReference type="ARBA" id="ARBA00048679"/>
    </source>
</evidence>
<dbReference type="PANTHER" id="PTHR48005">
    <property type="entry name" value="LEUCINE RICH REPEAT KINASE 2"/>
    <property type="match status" value="1"/>
</dbReference>
<dbReference type="InterPro" id="IPR001611">
    <property type="entry name" value="Leu-rich_rpt"/>
</dbReference>
<comment type="similarity">
    <text evidence="3">Belongs to the RLP family.</text>
</comment>
<keyword evidence="14" id="KW-1133">Transmembrane helix</keyword>
<dbReference type="EMBL" id="LRBV02000003">
    <property type="status" value="NOT_ANNOTATED_CDS"/>
    <property type="molecule type" value="Genomic_DNA"/>
</dbReference>
<keyword evidence="6" id="KW-0723">Serine/threonine-protein kinase</keyword>
<reference evidence="20" key="2">
    <citation type="submission" date="2021-01" db="UniProtKB">
        <authorList>
            <consortium name="EnsemblPlants"/>
        </authorList>
    </citation>
    <scope>IDENTIFICATION</scope>
</reference>
<keyword evidence="12" id="KW-0418">Kinase</keyword>
<dbReference type="InterPro" id="IPR055414">
    <property type="entry name" value="LRR_R13L4/SHOC2-like"/>
</dbReference>
<keyword evidence="9" id="KW-0812">Transmembrane</keyword>
<comment type="subcellular location">
    <subcellularLocation>
        <location evidence="2">Cell membrane</location>
    </subcellularLocation>
    <subcellularLocation>
        <location evidence="1">Membrane</location>
        <topology evidence="1">Single-pass membrane protein</topology>
    </subcellularLocation>
</comment>
<evidence type="ECO:0000256" key="1">
    <source>
        <dbReference type="ARBA" id="ARBA00004167"/>
    </source>
</evidence>
<evidence type="ECO:0000256" key="8">
    <source>
        <dbReference type="ARBA" id="ARBA00022679"/>
    </source>
</evidence>
<proteinExistence type="inferred from homology"/>
<dbReference type="Pfam" id="PF23598">
    <property type="entry name" value="LRR_14"/>
    <property type="match status" value="1"/>
</dbReference>
<keyword evidence="5" id="KW-1003">Cell membrane</keyword>
<dbReference type="EnsemblPlants" id="QL03p070165:mrna">
    <property type="protein sequence ID" value="QL03p070165:mrna"/>
    <property type="gene ID" value="QL03p070165"/>
</dbReference>
<keyword evidence="10" id="KW-0677">Repeat</keyword>
<dbReference type="Pfam" id="PF13855">
    <property type="entry name" value="LRR_8"/>
    <property type="match status" value="1"/>
</dbReference>
<dbReference type="FunFam" id="3.80.10.10:FF:000213">
    <property type="entry name" value="Tyrosine-sulfated glycopeptide receptor 1"/>
    <property type="match status" value="1"/>
</dbReference>
<evidence type="ECO:0000256" key="2">
    <source>
        <dbReference type="ARBA" id="ARBA00004236"/>
    </source>
</evidence>
<dbReference type="InterPro" id="IPR032675">
    <property type="entry name" value="LRR_dom_sf"/>
</dbReference>
<protein>
    <recommendedName>
        <fullName evidence="4">non-specific serine/threonine protein kinase</fullName>
        <ecNumber evidence="4">2.7.11.1</ecNumber>
    </recommendedName>
</protein>
<evidence type="ECO:0000256" key="3">
    <source>
        <dbReference type="ARBA" id="ARBA00009592"/>
    </source>
</evidence>
<keyword evidence="8" id="KW-0808">Transferase</keyword>
<dbReference type="InParanoid" id="A0A7N2LAZ2"/>
<keyword evidence="11" id="KW-0547">Nucleotide-binding</keyword>
<dbReference type="AlphaFoldDB" id="A0A7N2LAZ2"/>
<dbReference type="GO" id="GO:0004674">
    <property type="term" value="F:protein serine/threonine kinase activity"/>
    <property type="evidence" value="ECO:0007669"/>
    <property type="project" value="UniProtKB-KW"/>
</dbReference>
<evidence type="ECO:0000256" key="13">
    <source>
        <dbReference type="ARBA" id="ARBA00022840"/>
    </source>
</evidence>
<dbReference type="Proteomes" id="UP000594261">
    <property type="component" value="Chromosome 3"/>
</dbReference>
<evidence type="ECO:0000256" key="12">
    <source>
        <dbReference type="ARBA" id="ARBA00022777"/>
    </source>
</evidence>
<evidence type="ECO:0000256" key="10">
    <source>
        <dbReference type="ARBA" id="ARBA00022737"/>
    </source>
</evidence>
<evidence type="ECO:0000256" key="7">
    <source>
        <dbReference type="ARBA" id="ARBA00022614"/>
    </source>
</evidence>
<dbReference type="InterPro" id="IPR051420">
    <property type="entry name" value="Ser_Thr_Kinases_DiverseReg"/>
</dbReference>
<dbReference type="GO" id="GO:0005886">
    <property type="term" value="C:plasma membrane"/>
    <property type="evidence" value="ECO:0007669"/>
    <property type="project" value="UniProtKB-SubCell"/>
</dbReference>
<evidence type="ECO:0000256" key="11">
    <source>
        <dbReference type="ARBA" id="ARBA00022741"/>
    </source>
</evidence>
<organism evidence="20 21">
    <name type="scientific">Quercus lobata</name>
    <name type="common">Valley oak</name>
    <dbReference type="NCBI Taxonomy" id="97700"/>
    <lineage>
        <taxon>Eukaryota</taxon>
        <taxon>Viridiplantae</taxon>
        <taxon>Streptophyta</taxon>
        <taxon>Embryophyta</taxon>
        <taxon>Tracheophyta</taxon>
        <taxon>Spermatophyta</taxon>
        <taxon>Magnoliopsida</taxon>
        <taxon>eudicotyledons</taxon>
        <taxon>Gunneridae</taxon>
        <taxon>Pentapetalae</taxon>
        <taxon>rosids</taxon>
        <taxon>fabids</taxon>
        <taxon>Fagales</taxon>
        <taxon>Fagaceae</taxon>
        <taxon>Quercus</taxon>
    </lineage>
</organism>
<dbReference type="GO" id="GO:0005524">
    <property type="term" value="F:ATP binding"/>
    <property type="evidence" value="ECO:0007669"/>
    <property type="project" value="UniProtKB-KW"/>
</dbReference>
<comment type="catalytic activity">
    <reaction evidence="18">
        <text>L-seryl-[protein] + ATP = O-phospho-L-seryl-[protein] + ADP + H(+)</text>
        <dbReference type="Rhea" id="RHEA:17989"/>
        <dbReference type="Rhea" id="RHEA-COMP:9863"/>
        <dbReference type="Rhea" id="RHEA-COMP:11604"/>
        <dbReference type="ChEBI" id="CHEBI:15378"/>
        <dbReference type="ChEBI" id="CHEBI:29999"/>
        <dbReference type="ChEBI" id="CHEBI:30616"/>
        <dbReference type="ChEBI" id="CHEBI:83421"/>
        <dbReference type="ChEBI" id="CHEBI:456216"/>
        <dbReference type="EC" id="2.7.11.1"/>
    </reaction>
</comment>